<keyword evidence="3" id="KW-1185">Reference proteome</keyword>
<feature type="region of interest" description="Disordered" evidence="1">
    <location>
        <begin position="1"/>
        <end position="84"/>
    </location>
</feature>
<reference evidence="2" key="1">
    <citation type="submission" date="2019-03" db="EMBL/GenBank/DDBJ databases">
        <title>WGS assembly of Setaria viridis.</title>
        <authorList>
            <person name="Huang P."/>
            <person name="Jenkins J."/>
            <person name="Grimwood J."/>
            <person name="Barry K."/>
            <person name="Healey A."/>
            <person name="Mamidi S."/>
            <person name="Sreedasyam A."/>
            <person name="Shu S."/>
            <person name="Feldman M."/>
            <person name="Wu J."/>
            <person name="Yu Y."/>
            <person name="Chen C."/>
            <person name="Johnson J."/>
            <person name="Rokhsar D."/>
            <person name="Baxter I."/>
            <person name="Schmutz J."/>
            <person name="Brutnell T."/>
            <person name="Kellogg E."/>
        </authorList>
    </citation>
    <scope>NUCLEOTIDE SEQUENCE [LARGE SCALE GENOMIC DNA]</scope>
</reference>
<evidence type="ECO:0000313" key="3">
    <source>
        <dbReference type="Proteomes" id="UP000298652"/>
    </source>
</evidence>
<dbReference type="Gramene" id="TKW38839">
    <property type="protein sequence ID" value="TKW38839"/>
    <property type="gene ID" value="SEVIR_1G141400v2"/>
</dbReference>
<proteinExistence type="predicted"/>
<gene>
    <name evidence="2" type="ORF">SEVIR_1G141400v2</name>
</gene>
<feature type="compositionally biased region" description="Basic residues" evidence="1">
    <location>
        <begin position="47"/>
        <end position="59"/>
    </location>
</feature>
<dbReference type="EMBL" id="CM016552">
    <property type="protein sequence ID" value="TKW38839.1"/>
    <property type="molecule type" value="Genomic_DNA"/>
</dbReference>
<evidence type="ECO:0000313" key="2">
    <source>
        <dbReference type="EMBL" id="TKW38839.1"/>
    </source>
</evidence>
<evidence type="ECO:0000256" key="1">
    <source>
        <dbReference type="SAM" id="MobiDB-lite"/>
    </source>
</evidence>
<name>A0A4U6WCU9_SETVI</name>
<organism evidence="2 3">
    <name type="scientific">Setaria viridis</name>
    <name type="common">Green bristlegrass</name>
    <name type="synonym">Setaria italica subsp. viridis</name>
    <dbReference type="NCBI Taxonomy" id="4556"/>
    <lineage>
        <taxon>Eukaryota</taxon>
        <taxon>Viridiplantae</taxon>
        <taxon>Streptophyta</taxon>
        <taxon>Embryophyta</taxon>
        <taxon>Tracheophyta</taxon>
        <taxon>Spermatophyta</taxon>
        <taxon>Magnoliopsida</taxon>
        <taxon>Liliopsida</taxon>
        <taxon>Poales</taxon>
        <taxon>Poaceae</taxon>
        <taxon>PACMAD clade</taxon>
        <taxon>Panicoideae</taxon>
        <taxon>Panicodae</taxon>
        <taxon>Paniceae</taxon>
        <taxon>Cenchrinae</taxon>
        <taxon>Setaria</taxon>
    </lineage>
</organism>
<protein>
    <submittedName>
        <fullName evidence="2">Uncharacterized protein</fullName>
    </submittedName>
</protein>
<feature type="compositionally biased region" description="Basic and acidic residues" evidence="1">
    <location>
        <begin position="28"/>
        <end position="41"/>
    </location>
</feature>
<sequence length="137" mass="15594">MEEKRKAASRTPGDADARFGRGWYTVDEDGRQVEPKRRLEDPATTMKARRGGGRPRGKASRTSVHAARRDRRSRVEAPKGSDSFNDNAEHFLPLRCICKWPIASRLDIPFRDKSEERLFLHVAVRYRLNDAAASTSL</sequence>
<dbReference type="Proteomes" id="UP000298652">
    <property type="component" value="Chromosome 1"/>
</dbReference>
<dbReference type="AlphaFoldDB" id="A0A4U6WCU9"/>
<accession>A0A4U6WCU9</accession>